<dbReference type="Pfam" id="PF01609">
    <property type="entry name" value="DDE_Tnp_1"/>
    <property type="match status" value="1"/>
</dbReference>
<dbReference type="GO" id="GO:0006313">
    <property type="term" value="P:DNA transposition"/>
    <property type="evidence" value="ECO:0007669"/>
    <property type="project" value="InterPro"/>
</dbReference>
<dbReference type="PANTHER" id="PTHR30007">
    <property type="entry name" value="PHP DOMAIN PROTEIN"/>
    <property type="match status" value="1"/>
</dbReference>
<evidence type="ECO:0000313" key="5">
    <source>
        <dbReference type="Proteomes" id="UP000198649"/>
    </source>
</evidence>
<feature type="domain" description="Insertion element IS402-like" evidence="3">
    <location>
        <begin position="13"/>
        <end position="85"/>
    </location>
</feature>
<keyword evidence="5" id="KW-1185">Reference proteome</keyword>
<dbReference type="AlphaFoldDB" id="A0A1I3RSK6"/>
<dbReference type="Proteomes" id="UP000198649">
    <property type="component" value="Unassembled WGS sequence"/>
</dbReference>
<dbReference type="PANTHER" id="PTHR30007:SF0">
    <property type="entry name" value="TRANSPOSASE"/>
    <property type="match status" value="1"/>
</dbReference>
<gene>
    <name evidence="4" type="ORF">SAMN05216561_1385</name>
</gene>
<name>A0A1I3RSK6_9ACTN</name>
<dbReference type="GO" id="GO:0003677">
    <property type="term" value="F:DNA binding"/>
    <property type="evidence" value="ECO:0007669"/>
    <property type="project" value="InterPro"/>
</dbReference>
<dbReference type="InterPro" id="IPR025161">
    <property type="entry name" value="IS402-like_dom"/>
</dbReference>
<reference evidence="4 5" key="1">
    <citation type="submission" date="2016-10" db="EMBL/GenBank/DDBJ databases">
        <authorList>
            <person name="de Groot N.N."/>
        </authorList>
    </citation>
    <scope>NUCLEOTIDE SEQUENCE [LARGE SCALE GENOMIC DNA]</scope>
    <source>
        <strain evidence="4 5">CGMCC 1.11156</strain>
    </source>
</reference>
<dbReference type="EMBL" id="FOQG01000038">
    <property type="protein sequence ID" value="SFJ49533.1"/>
    <property type="molecule type" value="Genomic_DNA"/>
</dbReference>
<proteinExistence type="predicted"/>
<dbReference type="Pfam" id="PF13340">
    <property type="entry name" value="DUF4096"/>
    <property type="match status" value="1"/>
</dbReference>
<evidence type="ECO:0000313" key="4">
    <source>
        <dbReference type="EMBL" id="SFJ49533.1"/>
    </source>
</evidence>
<feature type="region of interest" description="Disordered" evidence="1">
    <location>
        <begin position="245"/>
        <end position="346"/>
    </location>
</feature>
<dbReference type="InterPro" id="IPR002559">
    <property type="entry name" value="Transposase_11"/>
</dbReference>
<dbReference type="GO" id="GO:0004803">
    <property type="term" value="F:transposase activity"/>
    <property type="evidence" value="ECO:0007669"/>
    <property type="project" value="InterPro"/>
</dbReference>
<protein>
    <submittedName>
        <fullName evidence="4">Transposase</fullName>
    </submittedName>
</protein>
<evidence type="ECO:0000259" key="2">
    <source>
        <dbReference type="Pfam" id="PF01609"/>
    </source>
</evidence>
<evidence type="ECO:0000259" key="3">
    <source>
        <dbReference type="Pfam" id="PF13340"/>
    </source>
</evidence>
<feature type="domain" description="Transposase IS4-like" evidence="2">
    <location>
        <begin position="104"/>
        <end position="191"/>
    </location>
</feature>
<dbReference type="STRING" id="1005945.SAMN05216561_1385"/>
<evidence type="ECO:0000256" key="1">
    <source>
        <dbReference type="SAM" id="MobiDB-lite"/>
    </source>
</evidence>
<accession>A0A1I3RSK6</accession>
<dbReference type="NCBIfam" id="NF033580">
    <property type="entry name" value="transpos_IS5_3"/>
    <property type="match status" value="1"/>
</dbReference>
<organism evidence="4 5">
    <name type="scientific">Nocardioides psychrotolerans</name>
    <dbReference type="NCBI Taxonomy" id="1005945"/>
    <lineage>
        <taxon>Bacteria</taxon>
        <taxon>Bacillati</taxon>
        <taxon>Actinomycetota</taxon>
        <taxon>Actinomycetes</taxon>
        <taxon>Propionibacteriales</taxon>
        <taxon>Nocardioidaceae</taxon>
        <taxon>Nocardioides</taxon>
    </lineage>
</organism>
<sequence length="346" mass="37897">MVTVRGVTYPSDLTDDQWDLLEPGFSAPGKRGRKHAKDLRSVVDAMLYIAQTGCQWRYLPASFGPWTRVWSQFRRWSRNGTWAQVLTVLHAAARQEDGRAEAAPSMIVIDTHLARGASNGGFTFHDRGGPYGRTKGAKRVVAVDVTGLPVGALVVPASIHENRASELMLEHLTQQGVTGRLELVLVDRGVTAAAARALGHDHDLEVRRVGCDDKQPVFRPIRHAWRVEVAHGRLGRSRRRHCCDGNVDWRSRSRTPPPPRPAGSRSRVSPRRCATCHENKPAGLLSGSQLDHPRSRTAQSCQGVPATSAAAVVARRSHTSTRRGLCTQGWASVPDSGGIPAPRSRR</sequence>